<gene>
    <name evidence="1" type="ORF">SpAn4DRAFT_4864</name>
</gene>
<keyword evidence="2" id="KW-1185">Reference proteome</keyword>
<dbReference type="AlphaFoldDB" id="A0A0U1KS66"/>
<dbReference type="Proteomes" id="UP000049855">
    <property type="component" value="Unassembled WGS sequence"/>
</dbReference>
<dbReference type="EMBL" id="CTRP01000001">
    <property type="protein sequence ID" value="CQR69999.1"/>
    <property type="molecule type" value="Genomic_DNA"/>
</dbReference>
<dbReference type="RefSeq" id="WP_021168267.1">
    <property type="nucleotide sequence ID" value="NZ_CTRP01000001.1"/>
</dbReference>
<dbReference type="GO" id="GO:0047429">
    <property type="term" value="F:nucleoside triphosphate diphosphatase activity"/>
    <property type="evidence" value="ECO:0007669"/>
    <property type="project" value="InterPro"/>
</dbReference>
<sequence>MFSQESDILHKLRLIEGLKADLLTEVGKLYQAMAHNKREAIGDALAQLIISAFILGRRLGIEYPEMEEIVNTRLGHNIKQETEAERWFGDMSEYRRYLRQKR</sequence>
<dbReference type="Gene3D" id="1.10.287.1080">
    <property type="entry name" value="MazG-like"/>
    <property type="match status" value="1"/>
</dbReference>
<protein>
    <recommendedName>
        <fullName evidence="3">MazG-like family protein</fullName>
    </recommendedName>
</protein>
<accession>A0A0U1KS66</accession>
<evidence type="ECO:0000313" key="1">
    <source>
        <dbReference type="EMBL" id="CQR69999.1"/>
    </source>
</evidence>
<evidence type="ECO:0000313" key="2">
    <source>
        <dbReference type="Proteomes" id="UP000049855"/>
    </source>
</evidence>
<proteinExistence type="predicted"/>
<dbReference type="Pfam" id="PF12643">
    <property type="entry name" value="MazG-like"/>
    <property type="match status" value="1"/>
</dbReference>
<evidence type="ECO:0008006" key="3">
    <source>
        <dbReference type="Google" id="ProtNLM"/>
    </source>
</evidence>
<dbReference type="InterPro" id="IPR025984">
    <property type="entry name" value="DCTPP"/>
</dbReference>
<dbReference type="GO" id="GO:0009143">
    <property type="term" value="P:nucleoside triphosphate catabolic process"/>
    <property type="evidence" value="ECO:0007669"/>
    <property type="project" value="InterPro"/>
</dbReference>
<organism evidence="1 2">
    <name type="scientific">Sporomusa ovata</name>
    <dbReference type="NCBI Taxonomy" id="2378"/>
    <lineage>
        <taxon>Bacteria</taxon>
        <taxon>Bacillati</taxon>
        <taxon>Bacillota</taxon>
        <taxon>Negativicutes</taxon>
        <taxon>Selenomonadales</taxon>
        <taxon>Sporomusaceae</taxon>
        <taxon>Sporomusa</taxon>
    </lineage>
</organism>
<name>A0A0U1KS66_9FIRM</name>
<reference evidence="2" key="1">
    <citation type="submission" date="2015-03" db="EMBL/GenBank/DDBJ databases">
        <authorList>
            <person name="Nijsse Bart"/>
        </authorList>
    </citation>
    <scope>NUCLEOTIDE SEQUENCE [LARGE SCALE GENOMIC DNA]</scope>
</reference>